<name>A0A2N9JAD3_FAGSY</name>
<evidence type="ECO:0000256" key="1">
    <source>
        <dbReference type="SAM" id="Coils"/>
    </source>
</evidence>
<dbReference type="AlphaFoldDB" id="A0A2N9JAD3"/>
<organism evidence="3">
    <name type="scientific">Fagus sylvatica</name>
    <name type="common">Beechnut</name>
    <dbReference type="NCBI Taxonomy" id="28930"/>
    <lineage>
        <taxon>Eukaryota</taxon>
        <taxon>Viridiplantae</taxon>
        <taxon>Streptophyta</taxon>
        <taxon>Embryophyta</taxon>
        <taxon>Tracheophyta</taxon>
        <taxon>Spermatophyta</taxon>
        <taxon>Magnoliopsida</taxon>
        <taxon>eudicotyledons</taxon>
        <taxon>Gunneridae</taxon>
        <taxon>Pentapetalae</taxon>
        <taxon>rosids</taxon>
        <taxon>fabids</taxon>
        <taxon>Fagales</taxon>
        <taxon>Fagaceae</taxon>
        <taxon>Fagus</taxon>
    </lineage>
</organism>
<dbReference type="EMBL" id="OIVN01006451">
    <property type="protein sequence ID" value="SPD33381.1"/>
    <property type="molecule type" value="Genomic_DNA"/>
</dbReference>
<feature type="compositionally biased region" description="Acidic residues" evidence="2">
    <location>
        <begin position="497"/>
        <end position="513"/>
    </location>
</feature>
<proteinExistence type="predicted"/>
<feature type="region of interest" description="Disordered" evidence="2">
    <location>
        <begin position="449"/>
        <end position="513"/>
    </location>
</feature>
<gene>
    <name evidence="3" type="ORF">FSB_LOCUS61263</name>
</gene>
<sequence>MGMAVLMEKLGLNLTVHDITYVYSLQTTSKDQYTLVARNSDRKLVTGLPDSSKGRDVDFLVITGNWQNPHISCPLVPGVPDKEFTAKKIEFVERRTVEYLLKRPCFIDSGGRPHAASILLEYEPSYKSFQKGSIVKNFGQAEVTVARLGRSQKEIIQAVPVTARKEVQVPQLVTPLIEPDFIPSLEPSEVGDPVIRFPSLFDPTHQPDEAMLVQRRSIDIGTFLGHRSQHLLGPLLYSLLLGKSTRALQKAAGQSSQQLQHQNNPKEPWSCVFQVDGRAIDKGDSVLKSGSVRGGQVADAVGKALLLPEDMKVWQEKRSKHMLENLKRDSILVVQGIFEASNRLLETERRLNQSQEEIKRLKDFEKSASAKIRAAESAQKSAEAGLLNMERQVTELKKTLDREFTSGSQLRVENSELKDALNQARAEVQKVEGWRAALDRAGVDDASELYDLGPRHRPFRSASLEQHEEVGATEGQVDLEAGDEQAGDEQVPIVESREEEGDSDGEENIDVVD</sequence>
<evidence type="ECO:0000313" key="3">
    <source>
        <dbReference type="EMBL" id="SPD33381.1"/>
    </source>
</evidence>
<feature type="coiled-coil region" evidence="1">
    <location>
        <begin position="337"/>
        <end position="364"/>
    </location>
</feature>
<accession>A0A2N9JAD3</accession>
<evidence type="ECO:0000256" key="2">
    <source>
        <dbReference type="SAM" id="MobiDB-lite"/>
    </source>
</evidence>
<keyword evidence="1" id="KW-0175">Coiled coil</keyword>
<reference evidence="3" key="1">
    <citation type="submission" date="2018-02" db="EMBL/GenBank/DDBJ databases">
        <authorList>
            <person name="Cohen D.B."/>
            <person name="Kent A.D."/>
        </authorList>
    </citation>
    <scope>NUCLEOTIDE SEQUENCE</scope>
</reference>
<protein>
    <submittedName>
        <fullName evidence="3">Uncharacterized protein</fullName>
    </submittedName>
</protein>